<evidence type="ECO:0000256" key="1">
    <source>
        <dbReference type="ARBA" id="ARBA00001936"/>
    </source>
</evidence>
<comment type="caution">
    <text evidence="14">The sequence shown here is derived from an EMBL/GenBank/DDBJ whole genome shotgun (WGS) entry which is preliminary data.</text>
</comment>
<keyword evidence="2" id="KW-0479">Metal-binding</keyword>
<evidence type="ECO:0000256" key="10">
    <source>
        <dbReference type="ARBA" id="ARBA00041770"/>
    </source>
</evidence>
<dbReference type="AlphaFoldDB" id="A0A3L8S0M1"/>
<dbReference type="EMBL" id="QUSF01000099">
    <property type="protein sequence ID" value="RLV92640.1"/>
    <property type="molecule type" value="Genomic_DNA"/>
</dbReference>
<dbReference type="Pfam" id="PF13328">
    <property type="entry name" value="HD_4"/>
    <property type="match status" value="1"/>
</dbReference>
<evidence type="ECO:0000256" key="12">
    <source>
        <dbReference type="ARBA" id="ARBA00079108"/>
    </source>
</evidence>
<dbReference type="PANTHER" id="PTHR46246:SF1">
    <property type="entry name" value="GUANOSINE-3',5'-BIS(DIPHOSPHATE) 3'-PYROPHOSPHOHYDROLASE MESH1"/>
    <property type="match status" value="1"/>
</dbReference>
<dbReference type="PANTHER" id="PTHR46246">
    <property type="entry name" value="GUANOSINE-3',5'-BIS(DIPHOSPHATE) 3'-PYROPHOSPHOHYDROLASE MESH1"/>
    <property type="match status" value="1"/>
</dbReference>
<keyword evidence="4" id="KW-0464">Manganese</keyword>
<dbReference type="Proteomes" id="UP000276834">
    <property type="component" value="Unassembled WGS sequence"/>
</dbReference>
<keyword evidence="15" id="KW-1185">Reference proteome</keyword>
<dbReference type="SUPFAM" id="SSF109604">
    <property type="entry name" value="HD-domain/PDEase-like"/>
    <property type="match status" value="1"/>
</dbReference>
<evidence type="ECO:0000256" key="7">
    <source>
        <dbReference type="ARBA" id="ARBA00038354"/>
    </source>
</evidence>
<evidence type="ECO:0000313" key="14">
    <source>
        <dbReference type="EMBL" id="RLV92640.1"/>
    </source>
</evidence>
<comment type="similarity">
    <text evidence="7">Belongs to the MESH1 family.</text>
</comment>
<evidence type="ECO:0000256" key="6">
    <source>
        <dbReference type="ARBA" id="ARBA00037781"/>
    </source>
</evidence>
<evidence type="ECO:0000256" key="2">
    <source>
        <dbReference type="ARBA" id="ARBA00022723"/>
    </source>
</evidence>
<comment type="catalytic activity">
    <reaction evidence="11">
        <text>guanosine 3',5'-bis(diphosphate) + H2O = GDP + diphosphate + H(+)</text>
        <dbReference type="Rhea" id="RHEA:14253"/>
        <dbReference type="ChEBI" id="CHEBI:15377"/>
        <dbReference type="ChEBI" id="CHEBI:15378"/>
        <dbReference type="ChEBI" id="CHEBI:33019"/>
        <dbReference type="ChEBI" id="CHEBI:58189"/>
        <dbReference type="ChEBI" id="CHEBI:77828"/>
        <dbReference type="EC" id="3.1.7.2"/>
    </reaction>
</comment>
<organism evidence="14 15">
    <name type="scientific">Chloebia gouldiae</name>
    <name type="common">Gouldian finch</name>
    <name type="synonym">Erythrura gouldiae</name>
    <dbReference type="NCBI Taxonomy" id="44316"/>
    <lineage>
        <taxon>Eukaryota</taxon>
        <taxon>Metazoa</taxon>
        <taxon>Chordata</taxon>
        <taxon>Craniata</taxon>
        <taxon>Vertebrata</taxon>
        <taxon>Euteleostomi</taxon>
        <taxon>Archelosauria</taxon>
        <taxon>Archosauria</taxon>
        <taxon>Dinosauria</taxon>
        <taxon>Saurischia</taxon>
        <taxon>Theropoda</taxon>
        <taxon>Coelurosauria</taxon>
        <taxon>Aves</taxon>
        <taxon>Neognathae</taxon>
        <taxon>Neoaves</taxon>
        <taxon>Telluraves</taxon>
        <taxon>Australaves</taxon>
        <taxon>Passeriformes</taxon>
        <taxon>Passeroidea</taxon>
        <taxon>Passeridae</taxon>
        <taxon>Chloebia</taxon>
    </lineage>
</organism>
<dbReference type="Gene3D" id="1.10.3210.10">
    <property type="entry name" value="Hypothetical protein af1432"/>
    <property type="match status" value="1"/>
</dbReference>
<dbReference type="GO" id="GO:0008893">
    <property type="term" value="F:guanosine-3',5'-bis(diphosphate) 3'-diphosphatase activity"/>
    <property type="evidence" value="ECO:0007669"/>
    <property type="project" value="UniProtKB-EC"/>
</dbReference>
<evidence type="ECO:0000256" key="9">
    <source>
        <dbReference type="ARBA" id="ARBA00041464"/>
    </source>
</evidence>
<protein>
    <recommendedName>
        <fullName evidence="8">Guanosine-3',5'-bis(diphosphate) 3'-pyrophosphohydrolase MESH1</fullName>
        <ecNumber evidence="5">3.1.7.2</ecNumber>
    </recommendedName>
    <alternativeName>
        <fullName evidence="12">HD domain-containing protein 3</fullName>
    </alternativeName>
    <alternativeName>
        <fullName evidence="9">Metazoan SpoT homolog 1</fullName>
    </alternativeName>
    <alternativeName>
        <fullName evidence="10">Penta-phosphate guanosine-3'-pyrophosphohydrolase</fullName>
    </alternativeName>
</protein>
<dbReference type="SMART" id="SM00471">
    <property type="entry name" value="HDc"/>
    <property type="match status" value="1"/>
</dbReference>
<proteinExistence type="inferred from homology"/>
<dbReference type="GO" id="GO:0046872">
    <property type="term" value="F:metal ion binding"/>
    <property type="evidence" value="ECO:0007669"/>
    <property type="project" value="UniProtKB-KW"/>
</dbReference>
<comment type="function">
    <text evidence="6">ppGpp hydrolyzing enzyme involved in starvation response.</text>
</comment>
<dbReference type="InterPro" id="IPR006674">
    <property type="entry name" value="HD_domain"/>
</dbReference>
<evidence type="ECO:0000256" key="4">
    <source>
        <dbReference type="ARBA" id="ARBA00023211"/>
    </source>
</evidence>
<dbReference type="CDD" id="cd00077">
    <property type="entry name" value="HDc"/>
    <property type="match status" value="1"/>
</dbReference>
<dbReference type="OrthoDB" id="430679at2759"/>
<evidence type="ECO:0000256" key="11">
    <source>
        <dbReference type="ARBA" id="ARBA00047968"/>
    </source>
</evidence>
<dbReference type="PROSITE" id="PS51831">
    <property type="entry name" value="HD"/>
    <property type="match status" value="1"/>
</dbReference>
<feature type="domain" description="HD" evidence="13">
    <location>
        <begin position="39"/>
        <end position="134"/>
    </location>
</feature>
<comment type="cofactor">
    <cofactor evidence="1">
        <name>Mn(2+)</name>
        <dbReference type="ChEBI" id="CHEBI:29035"/>
    </cofactor>
</comment>
<sequence length="186" mass="20879">MGSEAAGMGSEVARLLEAVDFAARKHKEQRRMDPEGTPYINHPIAVARILAHEAGVTDLVVLQAALLHDTVEDTATTFAELEERFGAAVRRVVEEVTDDKRLPKAERKRLQIERAPACSRRAKLVKLADKLHNLRDLNRCTPQGWSEERVQEYFRWAARVVSGLRGTSAALEEALQRLFEERGVPT</sequence>
<evidence type="ECO:0000313" key="15">
    <source>
        <dbReference type="Proteomes" id="UP000276834"/>
    </source>
</evidence>
<evidence type="ECO:0000259" key="13">
    <source>
        <dbReference type="PROSITE" id="PS51831"/>
    </source>
</evidence>
<evidence type="ECO:0000256" key="3">
    <source>
        <dbReference type="ARBA" id="ARBA00022801"/>
    </source>
</evidence>
<dbReference type="InterPro" id="IPR052194">
    <property type="entry name" value="MESH1"/>
</dbReference>
<evidence type="ECO:0000256" key="5">
    <source>
        <dbReference type="ARBA" id="ARBA00024387"/>
    </source>
</evidence>
<evidence type="ECO:0000256" key="8">
    <source>
        <dbReference type="ARBA" id="ARBA00040793"/>
    </source>
</evidence>
<reference evidence="14 15" key="1">
    <citation type="journal article" date="2018" name="Proc. R. Soc. B">
        <title>A non-coding region near Follistatin controls head colour polymorphism in the Gouldian finch.</title>
        <authorList>
            <person name="Toomey M.B."/>
            <person name="Marques C.I."/>
            <person name="Andrade P."/>
            <person name="Araujo P.M."/>
            <person name="Sabatino S."/>
            <person name="Gazda M.A."/>
            <person name="Afonso S."/>
            <person name="Lopes R.J."/>
            <person name="Corbo J.C."/>
            <person name="Carneiro M."/>
        </authorList>
    </citation>
    <scope>NUCLEOTIDE SEQUENCE [LARGE SCALE GENOMIC DNA]</scope>
    <source>
        <strain evidence="14">Red01</strain>
        <tissue evidence="14">Muscle</tissue>
    </source>
</reference>
<dbReference type="FunFam" id="1.10.3210.10:FF:000012">
    <property type="entry name" value="HD domain containing 3"/>
    <property type="match status" value="1"/>
</dbReference>
<dbReference type="EC" id="3.1.7.2" evidence="5"/>
<dbReference type="InterPro" id="IPR003607">
    <property type="entry name" value="HD/PDEase_dom"/>
</dbReference>
<keyword evidence="3" id="KW-0378">Hydrolase</keyword>
<accession>A0A3L8S0M1</accession>
<name>A0A3L8S0M1_CHLGU</name>
<gene>
    <name evidence="14" type="ORF">DV515_00013734</name>
</gene>